<evidence type="ECO:0000256" key="1">
    <source>
        <dbReference type="SAM" id="MobiDB-lite"/>
    </source>
</evidence>
<reference evidence="2 3" key="1">
    <citation type="journal article" date="2023" name="Sci. Data">
        <title>Genome assembly of the Korean intertidal mud-creeper Batillaria attramentaria.</title>
        <authorList>
            <person name="Patra A.K."/>
            <person name="Ho P.T."/>
            <person name="Jun S."/>
            <person name="Lee S.J."/>
            <person name="Kim Y."/>
            <person name="Won Y.J."/>
        </authorList>
    </citation>
    <scope>NUCLEOTIDE SEQUENCE [LARGE SCALE GENOMIC DNA]</scope>
    <source>
        <strain evidence="2">Wonlab-2016</strain>
    </source>
</reference>
<dbReference type="EMBL" id="JACVVK020000326">
    <property type="protein sequence ID" value="KAK7478433.1"/>
    <property type="molecule type" value="Genomic_DNA"/>
</dbReference>
<name>A0ABD0JU97_9CAEN</name>
<feature type="non-terminal residue" evidence="2">
    <location>
        <position position="199"/>
    </location>
</feature>
<dbReference type="Proteomes" id="UP001519460">
    <property type="component" value="Unassembled WGS sequence"/>
</dbReference>
<sequence length="199" mass="22193">MLGTAKISAKQESLHQLRQHKHLETYQLNGALEKLGSEKKQLSEGGGEEGARAGRGSPTNTRRSSIGREENWVLKLTECGDGWLDSPHRFPDCLTTRTPLSMGTVTLIAQGIRSCQELQGRDTRNTQLPGATRSRHKEYAAARSYKVETQGIRSCQELQGRDTRNTQLPGATRSRHKEYAAARSYKVETQGIRSCQELQ</sequence>
<comment type="caution">
    <text evidence="2">The sequence shown here is derived from an EMBL/GenBank/DDBJ whole genome shotgun (WGS) entry which is preliminary data.</text>
</comment>
<protein>
    <submittedName>
        <fullName evidence="2">Uncharacterized protein</fullName>
    </submittedName>
</protein>
<evidence type="ECO:0000313" key="3">
    <source>
        <dbReference type="Proteomes" id="UP001519460"/>
    </source>
</evidence>
<feature type="region of interest" description="Disordered" evidence="1">
    <location>
        <begin position="38"/>
        <end position="66"/>
    </location>
</feature>
<dbReference type="AlphaFoldDB" id="A0ABD0JU97"/>
<proteinExistence type="predicted"/>
<evidence type="ECO:0000313" key="2">
    <source>
        <dbReference type="EMBL" id="KAK7478433.1"/>
    </source>
</evidence>
<organism evidence="2 3">
    <name type="scientific">Batillaria attramentaria</name>
    <dbReference type="NCBI Taxonomy" id="370345"/>
    <lineage>
        <taxon>Eukaryota</taxon>
        <taxon>Metazoa</taxon>
        <taxon>Spiralia</taxon>
        <taxon>Lophotrochozoa</taxon>
        <taxon>Mollusca</taxon>
        <taxon>Gastropoda</taxon>
        <taxon>Caenogastropoda</taxon>
        <taxon>Sorbeoconcha</taxon>
        <taxon>Cerithioidea</taxon>
        <taxon>Batillariidae</taxon>
        <taxon>Batillaria</taxon>
    </lineage>
</organism>
<gene>
    <name evidence="2" type="ORF">BaRGS_00030358</name>
</gene>
<keyword evidence="3" id="KW-1185">Reference proteome</keyword>
<accession>A0ABD0JU97</accession>